<organism evidence="3 4">
    <name type="scientific">Corynebacterium singulare</name>
    <dbReference type="NCBI Taxonomy" id="161899"/>
    <lineage>
        <taxon>Bacteria</taxon>
        <taxon>Bacillati</taxon>
        <taxon>Actinomycetota</taxon>
        <taxon>Actinomycetes</taxon>
        <taxon>Mycobacteriales</taxon>
        <taxon>Corynebacteriaceae</taxon>
        <taxon>Corynebacterium</taxon>
    </lineage>
</organism>
<dbReference type="Pfam" id="PF04471">
    <property type="entry name" value="Mrr_cat"/>
    <property type="match status" value="1"/>
</dbReference>
<dbReference type="InterPro" id="IPR011335">
    <property type="entry name" value="Restrct_endonuc-II-like"/>
</dbReference>
<dbReference type="PANTHER" id="PTHR30015:SF7">
    <property type="entry name" value="TYPE IV METHYL-DIRECTED RESTRICTION ENZYME ECOKMRR"/>
    <property type="match status" value="1"/>
</dbReference>
<dbReference type="Proteomes" id="UP000031890">
    <property type="component" value="Chromosome"/>
</dbReference>
<feature type="domain" description="Restriction system protein Mrr-like N-terminal" evidence="2">
    <location>
        <begin position="6"/>
        <end position="91"/>
    </location>
</feature>
<dbReference type="InterPro" id="IPR052906">
    <property type="entry name" value="Type_IV_Methyl-Rstrct_Enzyme"/>
</dbReference>
<dbReference type="RefSeq" id="WP_042532859.1">
    <property type="nucleotide sequence ID" value="NZ_CP010827.1"/>
</dbReference>
<proteinExistence type="predicted"/>
<dbReference type="EMBL" id="CP010827">
    <property type="protein sequence ID" value="AJI80076.1"/>
    <property type="molecule type" value="Genomic_DNA"/>
</dbReference>
<dbReference type="InterPro" id="IPR025745">
    <property type="entry name" value="Mrr-like_N_dom"/>
</dbReference>
<evidence type="ECO:0000313" key="4">
    <source>
        <dbReference type="Proteomes" id="UP000031890"/>
    </source>
</evidence>
<dbReference type="GO" id="GO:0009307">
    <property type="term" value="P:DNA restriction-modification system"/>
    <property type="evidence" value="ECO:0007669"/>
    <property type="project" value="InterPro"/>
</dbReference>
<dbReference type="REBASE" id="102991">
    <property type="entry name" value="Csi52218MrrP"/>
</dbReference>
<dbReference type="STRING" id="161899.CSING_12955"/>
<feature type="domain" description="Restriction endonuclease type IV Mrr" evidence="1">
    <location>
        <begin position="169"/>
        <end position="289"/>
    </location>
</feature>
<dbReference type="InterPro" id="IPR011856">
    <property type="entry name" value="tRNA_endonuc-like_dom_sf"/>
</dbReference>
<dbReference type="GO" id="GO:0015666">
    <property type="term" value="F:restriction endodeoxyribonuclease activity"/>
    <property type="evidence" value="ECO:0007669"/>
    <property type="project" value="TreeGrafter"/>
</dbReference>
<reference evidence="3 4" key="1">
    <citation type="journal article" date="2015" name="Genome Announc.">
        <title>Complete Genome Sequence and Annotation of Corynebacterium singulare DSM 44357, Isolated from a Human Semen Specimen.</title>
        <authorList>
            <person name="Merten M."/>
            <person name="Brinkrolf K."/>
            <person name="Albersmeier A."/>
            <person name="Kutter Y."/>
            <person name="Ruckert C."/>
            <person name="Tauch A."/>
        </authorList>
    </citation>
    <scope>NUCLEOTIDE SEQUENCE [LARGE SCALE GENOMIC DNA]</scope>
    <source>
        <strain evidence="3">IBS B52218</strain>
    </source>
</reference>
<dbReference type="OrthoDB" id="9803736at2"/>
<dbReference type="InterPro" id="IPR007560">
    <property type="entry name" value="Restrct_endonuc_IV_Mrr"/>
</dbReference>
<evidence type="ECO:0000259" key="2">
    <source>
        <dbReference type="Pfam" id="PF14338"/>
    </source>
</evidence>
<protein>
    <submittedName>
        <fullName evidence="3">Restriction endonuclease</fullName>
    </submittedName>
</protein>
<dbReference type="AlphaFoldDB" id="A0A0B6F7T9"/>
<dbReference type="KEGG" id="csx:CSING_12955"/>
<keyword evidence="3" id="KW-0540">Nuclease</keyword>
<evidence type="ECO:0000259" key="1">
    <source>
        <dbReference type="Pfam" id="PF04471"/>
    </source>
</evidence>
<sequence>MAILKWHGYMVPVLHVLASNGEVFKRSVLIEEAAVRIGITDEERLETIPSGQPLYENRVGWALTFLKKANAIISPARARFQITDFGRDLLARYPEGMTEKQLRTEIAGTEAELTWRGPSQGSKAVHKADADKQSVLPEAESELDPLEQVETGVSRNNELVAGDLLTRLHENEPAFFEQAVLDLLMAMGYGGTQGKATRTQLSNDGGIDGIIDQDALGLSRIYVQAKRYGLDKSIGRPDIQAFVGALQGAQADRGVFLTTAKFSDRAQEYADAVASRVVLIDGARLAELMIRYGVGVQVKRTVALVEVDEDYFE</sequence>
<dbReference type="Gene3D" id="3.40.1350.10">
    <property type="match status" value="1"/>
</dbReference>
<accession>A0A0B6F7T9</accession>
<keyword evidence="3" id="KW-0378">Hydrolase</keyword>
<gene>
    <name evidence="3" type="primary">mrr</name>
    <name evidence="3" type="ORF">CSING_12955</name>
</gene>
<dbReference type="GO" id="GO:0003677">
    <property type="term" value="F:DNA binding"/>
    <property type="evidence" value="ECO:0007669"/>
    <property type="project" value="InterPro"/>
</dbReference>
<dbReference type="Pfam" id="PF14338">
    <property type="entry name" value="Mrr_N"/>
    <property type="match status" value="1"/>
</dbReference>
<dbReference type="PANTHER" id="PTHR30015">
    <property type="entry name" value="MRR RESTRICTION SYSTEM PROTEIN"/>
    <property type="match status" value="1"/>
</dbReference>
<dbReference type="SUPFAM" id="SSF52980">
    <property type="entry name" value="Restriction endonuclease-like"/>
    <property type="match status" value="1"/>
</dbReference>
<keyword evidence="3" id="KW-0255">Endonuclease</keyword>
<evidence type="ECO:0000313" key="3">
    <source>
        <dbReference type="EMBL" id="AJI80076.1"/>
    </source>
</evidence>
<dbReference type="HOGENOM" id="CLU_063822_2_0_11"/>
<name>A0A0B6F7T9_9CORY</name>